<dbReference type="RefSeq" id="WP_015539922.1">
    <property type="nucleotide sequence ID" value="NZ_CABMMS010000002.1"/>
</dbReference>
<comment type="caution">
    <text evidence="9">The sequence shown here is derived from an EMBL/GenBank/DDBJ whole genome shotgun (WGS) entry which is preliminary data.</text>
</comment>
<evidence type="ECO:0000256" key="6">
    <source>
        <dbReference type="ARBA" id="ARBA00023004"/>
    </source>
</evidence>
<evidence type="ECO:0000313" key="9">
    <source>
        <dbReference type="EMBL" id="RDB66137.1"/>
    </source>
</evidence>
<dbReference type="PROSITE" id="PS51379">
    <property type="entry name" value="4FE4S_FER_2"/>
    <property type="match status" value="1"/>
</dbReference>
<dbReference type="EMBL" id="PPTS01000002">
    <property type="protein sequence ID" value="RDB66137.1"/>
    <property type="molecule type" value="Genomic_DNA"/>
</dbReference>
<evidence type="ECO:0000256" key="4">
    <source>
        <dbReference type="ARBA" id="ARBA00022737"/>
    </source>
</evidence>
<dbReference type="InterPro" id="IPR050954">
    <property type="entry name" value="ET_IronSulfur_Cluster-Binding"/>
</dbReference>
<dbReference type="PANTHER" id="PTHR43177:SF5">
    <property type="entry name" value="ANAEROBIC DIMETHYL SULFOXIDE REDUCTASE CHAIN B-RELATED"/>
    <property type="match status" value="1"/>
</dbReference>
<protein>
    <submittedName>
        <fullName evidence="9">Oxidoreductase</fullName>
    </submittedName>
</protein>
<keyword evidence="7" id="KW-0411">Iron-sulfur</keyword>
<dbReference type="Gene3D" id="3.30.70.20">
    <property type="match status" value="2"/>
</dbReference>
<sequence>MAMNGILVDYQYCTGCYSCEVACQAEHELPLEQWGVKVMQNGPWPVKDAEGNETDAYVYDFIPAFTKICDLCADRREKGKLPSCVFHCQAKCMEFGPVEELAKRLDAKPQQYLWVPPCA</sequence>
<evidence type="ECO:0000259" key="8">
    <source>
        <dbReference type="PROSITE" id="PS51379"/>
    </source>
</evidence>
<dbReference type="Proteomes" id="UP000254000">
    <property type="component" value="Unassembled WGS sequence"/>
</dbReference>
<evidence type="ECO:0000313" key="10">
    <source>
        <dbReference type="Proteomes" id="UP000254000"/>
    </source>
</evidence>
<dbReference type="GO" id="GO:0051539">
    <property type="term" value="F:4 iron, 4 sulfur cluster binding"/>
    <property type="evidence" value="ECO:0007669"/>
    <property type="project" value="UniProtKB-KW"/>
</dbReference>
<keyword evidence="5" id="KW-0249">Electron transport</keyword>
<feature type="domain" description="4Fe-4S ferredoxin-type" evidence="8">
    <location>
        <begin position="4"/>
        <end position="34"/>
    </location>
</feature>
<keyword evidence="2" id="KW-0004">4Fe-4S</keyword>
<keyword evidence="10" id="KW-1185">Reference proteome</keyword>
<keyword evidence="4" id="KW-0677">Repeat</keyword>
<dbReference type="GO" id="GO:0046872">
    <property type="term" value="F:metal ion binding"/>
    <property type="evidence" value="ECO:0007669"/>
    <property type="project" value="UniProtKB-KW"/>
</dbReference>
<evidence type="ECO:0000256" key="5">
    <source>
        <dbReference type="ARBA" id="ARBA00022982"/>
    </source>
</evidence>
<dbReference type="Pfam" id="PF13247">
    <property type="entry name" value="Fer4_11"/>
    <property type="match status" value="1"/>
</dbReference>
<dbReference type="GeneID" id="78358631"/>
<reference evidence="9 10" key="1">
    <citation type="journal article" date="2018" name="Elife">
        <title>Discovery and characterization of a prevalent human gut bacterial enzyme sufficient for the inactivation of a family of plant toxins.</title>
        <authorList>
            <person name="Koppel N."/>
            <person name="Bisanz J.E."/>
            <person name="Pandelia M.E."/>
            <person name="Turnbaugh P.J."/>
            <person name="Balskus E.P."/>
        </authorList>
    </citation>
    <scope>NUCLEOTIDE SEQUENCE [LARGE SCALE GENOMIC DNA]</scope>
    <source>
        <strain evidence="9 10">3C</strain>
    </source>
</reference>
<dbReference type="OrthoDB" id="5432641at2"/>
<evidence type="ECO:0000256" key="7">
    <source>
        <dbReference type="ARBA" id="ARBA00023014"/>
    </source>
</evidence>
<name>A0A369M5C6_9ACTN</name>
<dbReference type="InterPro" id="IPR017896">
    <property type="entry name" value="4Fe4S_Fe-S-bd"/>
</dbReference>
<evidence type="ECO:0000256" key="2">
    <source>
        <dbReference type="ARBA" id="ARBA00022485"/>
    </source>
</evidence>
<keyword evidence="3" id="KW-0479">Metal-binding</keyword>
<dbReference type="PANTHER" id="PTHR43177">
    <property type="entry name" value="PROTEIN NRFC"/>
    <property type="match status" value="1"/>
</dbReference>
<evidence type="ECO:0000256" key="3">
    <source>
        <dbReference type="ARBA" id="ARBA00022723"/>
    </source>
</evidence>
<accession>A0A369M5C6</accession>
<proteinExistence type="predicted"/>
<dbReference type="AlphaFoldDB" id="A0A369M5C6"/>
<organism evidence="9 10">
    <name type="scientific">Gordonibacter pamelaeae</name>
    <dbReference type="NCBI Taxonomy" id="471189"/>
    <lineage>
        <taxon>Bacteria</taxon>
        <taxon>Bacillati</taxon>
        <taxon>Actinomycetota</taxon>
        <taxon>Coriobacteriia</taxon>
        <taxon>Eggerthellales</taxon>
        <taxon>Eggerthellaceae</taxon>
        <taxon>Gordonibacter</taxon>
    </lineage>
</organism>
<evidence type="ECO:0000256" key="1">
    <source>
        <dbReference type="ARBA" id="ARBA00022448"/>
    </source>
</evidence>
<gene>
    <name evidence="9" type="ORF">C1877_02730</name>
</gene>
<keyword evidence="6" id="KW-0408">Iron</keyword>
<keyword evidence="1" id="KW-0813">Transport</keyword>
<dbReference type="SUPFAM" id="SSF54862">
    <property type="entry name" value="4Fe-4S ferredoxins"/>
    <property type="match status" value="1"/>
</dbReference>